<sequence length="117" mass="12086">MPPPPPPPPPDVLEALLDACEEGNLSAVKATIARAGGGGRGARALLAGKDADGQLAIHRATNSGDLECVRFVTENGDVGACNARDDHDMTPFHLACEGGFLDIVVRRPGGVGPLYIF</sequence>
<dbReference type="EMBL" id="GG663742">
    <property type="protein sequence ID" value="EEH55058.1"/>
    <property type="molecule type" value="Genomic_DNA"/>
</dbReference>
<evidence type="ECO:0000313" key="2">
    <source>
        <dbReference type="Proteomes" id="UP000001876"/>
    </source>
</evidence>
<dbReference type="Proteomes" id="UP000001876">
    <property type="component" value="Unassembled WGS sequence"/>
</dbReference>
<dbReference type="AlphaFoldDB" id="C1MYK0"/>
<proteinExistence type="predicted"/>
<reference evidence="1 2" key="1">
    <citation type="journal article" date="2009" name="Science">
        <title>Green evolution and dynamic adaptations revealed by genomes of the marine picoeukaryotes Micromonas.</title>
        <authorList>
            <person name="Worden A.Z."/>
            <person name="Lee J.H."/>
            <person name="Mock T."/>
            <person name="Rouze P."/>
            <person name="Simmons M.P."/>
            <person name="Aerts A.L."/>
            <person name="Allen A.E."/>
            <person name="Cuvelier M.L."/>
            <person name="Derelle E."/>
            <person name="Everett M.V."/>
            <person name="Foulon E."/>
            <person name="Grimwood J."/>
            <person name="Gundlach H."/>
            <person name="Henrissat B."/>
            <person name="Napoli C."/>
            <person name="McDonald S.M."/>
            <person name="Parker M.S."/>
            <person name="Rombauts S."/>
            <person name="Salamov A."/>
            <person name="Von Dassow P."/>
            <person name="Badger J.H."/>
            <person name="Coutinho P.M."/>
            <person name="Demir E."/>
            <person name="Dubchak I."/>
            <person name="Gentemann C."/>
            <person name="Eikrem W."/>
            <person name="Gready J.E."/>
            <person name="John U."/>
            <person name="Lanier W."/>
            <person name="Lindquist E.A."/>
            <person name="Lucas S."/>
            <person name="Mayer K.F."/>
            <person name="Moreau H."/>
            <person name="Not F."/>
            <person name="Otillar R."/>
            <person name="Panaud O."/>
            <person name="Pangilinan J."/>
            <person name="Paulsen I."/>
            <person name="Piegu B."/>
            <person name="Poliakov A."/>
            <person name="Robbens S."/>
            <person name="Schmutz J."/>
            <person name="Toulza E."/>
            <person name="Wyss T."/>
            <person name="Zelensky A."/>
            <person name="Zhou K."/>
            <person name="Armbrust E.V."/>
            <person name="Bhattacharya D."/>
            <person name="Goodenough U.W."/>
            <person name="Van de Peer Y."/>
            <person name="Grigoriev I.V."/>
        </authorList>
    </citation>
    <scope>NUCLEOTIDE SEQUENCE [LARGE SCALE GENOMIC DNA]</scope>
    <source>
        <strain evidence="1 2">CCMP1545</strain>
    </source>
</reference>
<accession>C1MYK0</accession>
<dbReference type="InterPro" id="IPR036770">
    <property type="entry name" value="Ankyrin_rpt-contain_sf"/>
</dbReference>
<protein>
    <submittedName>
        <fullName evidence="1">Predicted protein</fullName>
    </submittedName>
</protein>
<dbReference type="OrthoDB" id="10261302at2759"/>
<dbReference type="Gene3D" id="1.25.40.20">
    <property type="entry name" value="Ankyrin repeat-containing domain"/>
    <property type="match status" value="1"/>
</dbReference>
<dbReference type="GeneID" id="9686019"/>
<name>C1MYK0_MICPC</name>
<organism evidence="2">
    <name type="scientific">Micromonas pusilla (strain CCMP1545)</name>
    <name type="common">Picoplanktonic green alga</name>
    <dbReference type="NCBI Taxonomy" id="564608"/>
    <lineage>
        <taxon>Eukaryota</taxon>
        <taxon>Viridiplantae</taxon>
        <taxon>Chlorophyta</taxon>
        <taxon>Mamiellophyceae</taxon>
        <taxon>Mamiellales</taxon>
        <taxon>Mamiellaceae</taxon>
        <taxon>Micromonas</taxon>
    </lineage>
</organism>
<gene>
    <name evidence="1" type="ORF">MICPUCDRAFT_59926</name>
</gene>
<dbReference type="Pfam" id="PF12796">
    <property type="entry name" value="Ank_2"/>
    <property type="match status" value="1"/>
</dbReference>
<dbReference type="SUPFAM" id="SSF48403">
    <property type="entry name" value="Ankyrin repeat"/>
    <property type="match status" value="1"/>
</dbReference>
<dbReference type="RefSeq" id="XP_003060289.1">
    <property type="nucleotide sequence ID" value="XM_003060243.1"/>
</dbReference>
<dbReference type="KEGG" id="mpp:MICPUCDRAFT_59926"/>
<keyword evidence="2" id="KW-1185">Reference proteome</keyword>
<evidence type="ECO:0000313" key="1">
    <source>
        <dbReference type="EMBL" id="EEH55058.1"/>
    </source>
</evidence>
<dbReference type="InterPro" id="IPR002110">
    <property type="entry name" value="Ankyrin_rpt"/>
</dbReference>
<dbReference type="STRING" id="564608.C1MYK0"/>